<evidence type="ECO:0000313" key="1">
    <source>
        <dbReference type="EMBL" id="KKB61970.1"/>
    </source>
</evidence>
<accession>A0A0F5JW82</accession>
<dbReference type="PATRIC" id="fig|28092.6.peg.4698"/>
<dbReference type="EMBL" id="LAQU01000027">
    <property type="protein sequence ID" value="KKB61970.1"/>
    <property type="molecule type" value="Genomic_DNA"/>
</dbReference>
<organism evidence="1 2">
    <name type="scientific">Robbsia andropogonis</name>
    <dbReference type="NCBI Taxonomy" id="28092"/>
    <lineage>
        <taxon>Bacteria</taxon>
        <taxon>Pseudomonadati</taxon>
        <taxon>Pseudomonadota</taxon>
        <taxon>Betaproteobacteria</taxon>
        <taxon>Burkholderiales</taxon>
        <taxon>Burkholderiaceae</taxon>
        <taxon>Robbsia</taxon>
    </lineage>
</organism>
<proteinExistence type="predicted"/>
<evidence type="ECO:0000313" key="2">
    <source>
        <dbReference type="Proteomes" id="UP000033618"/>
    </source>
</evidence>
<dbReference type="AlphaFoldDB" id="A0A0F5JW82"/>
<reference evidence="1 2" key="1">
    <citation type="submission" date="2015-03" db="EMBL/GenBank/DDBJ databases">
        <title>Draft Genome Sequence of Burkholderia andropogonis type strain ICMP2807, isolated from Sorghum bicolor.</title>
        <authorList>
            <person name="Lopes-Santos L."/>
            <person name="Castro D.B."/>
            <person name="Ottoboni L.M."/>
            <person name="Park D."/>
            <person name="Weirc B.S."/>
            <person name="Destefano S.A."/>
        </authorList>
    </citation>
    <scope>NUCLEOTIDE SEQUENCE [LARGE SCALE GENOMIC DNA]</scope>
    <source>
        <strain evidence="1 2">ICMP2807</strain>
    </source>
</reference>
<comment type="caution">
    <text evidence="1">The sequence shown here is derived from an EMBL/GenBank/DDBJ whole genome shotgun (WGS) entry which is preliminary data.</text>
</comment>
<protein>
    <submittedName>
        <fullName evidence="1">Uncharacterized protein</fullName>
    </submittedName>
</protein>
<dbReference type="Proteomes" id="UP000033618">
    <property type="component" value="Unassembled WGS sequence"/>
</dbReference>
<keyword evidence="2" id="KW-1185">Reference proteome</keyword>
<gene>
    <name evidence="1" type="ORF">WM40_20015</name>
</gene>
<name>A0A0F5JW82_9BURK</name>
<sequence>MRAQNEEYRSAKADMHVLMEIRGAIVKHDVGNGLDQVSADESFRKRLYDVVMRSRKLVDLSLIVELFRFRCSQLYMAPFSPAFSINAVMRCATTAAFKYAEHRVRSRRVRRY</sequence>